<keyword evidence="2 6" id="KW-0031">Aminopeptidase</keyword>
<keyword evidence="9" id="KW-1185">Reference proteome</keyword>
<dbReference type="GO" id="GO:0070009">
    <property type="term" value="F:serine-type aminopeptidase activity"/>
    <property type="evidence" value="ECO:0007669"/>
    <property type="project" value="UniProtKB-UniRule"/>
</dbReference>
<evidence type="ECO:0000256" key="3">
    <source>
        <dbReference type="ARBA" id="ARBA00022670"/>
    </source>
</evidence>
<dbReference type="Gene3D" id="2.40.10.10">
    <property type="entry name" value="Trypsin-like serine proteases"/>
    <property type="match status" value="1"/>
</dbReference>
<dbReference type="InterPro" id="IPR009003">
    <property type="entry name" value="Peptidase_S1_PA"/>
</dbReference>
<accession>A0A511TE96</accession>
<comment type="function">
    <text evidence="6">Catalyzes the removal of dipeptides from the N-terminus of oligopeptides.</text>
</comment>
<comment type="caution">
    <text evidence="7">The sequence shown here is derived from an EMBL/GenBank/DDBJ whole genome shotgun (WGS) entry which is preliminary data.</text>
</comment>
<dbReference type="InterPro" id="IPR043504">
    <property type="entry name" value="Peptidase_S1_PA_chymotrypsin"/>
</dbReference>
<evidence type="ECO:0000256" key="4">
    <source>
        <dbReference type="ARBA" id="ARBA00022729"/>
    </source>
</evidence>
<dbReference type="Proteomes" id="UP000321514">
    <property type="component" value="Unassembled WGS sequence"/>
</dbReference>
<dbReference type="SUPFAM" id="SSF50494">
    <property type="entry name" value="Trypsin-like serine proteases"/>
    <property type="match status" value="1"/>
</dbReference>
<comment type="similarity">
    <text evidence="1 6">Belongs to the peptidase S46 family.</text>
</comment>
<dbReference type="AlphaFoldDB" id="A0A511TE96"/>
<evidence type="ECO:0000313" key="9">
    <source>
        <dbReference type="Proteomes" id="UP000183760"/>
    </source>
</evidence>
<keyword evidence="6" id="KW-0720">Serine protease</keyword>
<evidence type="ECO:0000256" key="6">
    <source>
        <dbReference type="RuleBase" id="RU366067"/>
    </source>
</evidence>
<dbReference type="InterPro" id="IPR019500">
    <property type="entry name" value="Pep_S46"/>
</dbReference>
<reference evidence="8 9" key="1">
    <citation type="submission" date="2016-10" db="EMBL/GenBank/DDBJ databases">
        <authorList>
            <person name="Varghese N."/>
            <person name="Submissions S."/>
        </authorList>
    </citation>
    <scope>NUCLEOTIDE SEQUENCE [LARGE SCALE GENOMIC DNA]</scope>
    <source>
        <strain evidence="8 9">DSM 16525</strain>
    </source>
</reference>
<protein>
    <recommendedName>
        <fullName evidence="6">Dipeptidyl-peptidase</fullName>
        <ecNumber evidence="6">3.4.14.-</ecNumber>
    </recommendedName>
</protein>
<keyword evidence="5 6" id="KW-0378">Hydrolase</keyword>
<dbReference type="Pfam" id="PF10459">
    <property type="entry name" value="Peptidase_S46"/>
    <property type="match status" value="1"/>
</dbReference>
<dbReference type="Proteomes" id="UP000183760">
    <property type="component" value="Unassembled WGS sequence"/>
</dbReference>
<feature type="signal peptide" evidence="6">
    <location>
        <begin position="1"/>
        <end position="18"/>
    </location>
</feature>
<sequence length="708" mass="77959">MKRLFLIATLVGAAPALADEGMWTYNNFPSAKVKEKYGFEPTQQWLDKARLSSARLAGGCSASFVSPNGLVMTNHHCARGCIEQLSGAKKDYIANGFYAKTEAEETQCPAMEINQLEQITDITETLNKATQGLSGKQYADTLKAKMSELEQACSAGDAKVRCDAVTLYQGGKYNLYKYRRFQDVRLVMAPEHAIAFFGGDPDNFEFPRWDLDVTFLRVYQDGKPAKTENYFKWSEKSAKEGDITFVSGHPGRTSRGLTIAELEYQRDVAMPKMLFMMSELRGMVSEFQKRGPEQKRISNNLLFGVENGLKATKGRLEALQDKKFFGQKVAAEQDLRKKVEANPEMKKKYGAAWDEIAKAQAQMVNIRKDLSFVEQGAGLSSSLYSIAKTLVRASEELPKENGQRLREFNQANLPALQAQLLSPAPIYPELEILRLSFGLTKMREELGSNHPFVKKVLGNESPDKLAARLVKGSKLCVLKDVKGSKVCDVSARKSLFDGGKAAIAASKDPMIQLALALDADGRAVRKNYEENVDAVIKKNAELVAKAKFEVYGTNQYPDATFTLRLSYGSVKGYQEDGKKVEPITQMAGTFEHATGEEPFALPPSWLKNQKSLDGATAMNFVTTNDIIGGNSGSPVINKDAEIIGLVFDGNIQSLGGEYGFDETVNRTVAVHSDAIIESLKKIYGATRVLEELRPGSTQVPTVPTKPAG</sequence>
<organism evidence="7 10">
    <name type="scientific">Myxococcus fulvus</name>
    <dbReference type="NCBI Taxonomy" id="33"/>
    <lineage>
        <taxon>Bacteria</taxon>
        <taxon>Pseudomonadati</taxon>
        <taxon>Myxococcota</taxon>
        <taxon>Myxococcia</taxon>
        <taxon>Myxococcales</taxon>
        <taxon>Cystobacterineae</taxon>
        <taxon>Myxococcaceae</taxon>
        <taxon>Myxococcus</taxon>
    </lineage>
</organism>
<dbReference type="EC" id="3.4.14.-" evidence="6"/>
<dbReference type="GO" id="GO:0008239">
    <property type="term" value="F:dipeptidyl-peptidase activity"/>
    <property type="evidence" value="ECO:0007669"/>
    <property type="project" value="UniProtKB-UniRule"/>
</dbReference>
<proteinExistence type="inferred from homology"/>
<reference evidence="7 10" key="2">
    <citation type="submission" date="2019-07" db="EMBL/GenBank/DDBJ databases">
        <title>Whole genome shotgun sequence of Myxococcus fulvus NBRC 100333.</title>
        <authorList>
            <person name="Hosoyama A."/>
            <person name="Uohara A."/>
            <person name="Ohji S."/>
            <person name="Ichikawa N."/>
        </authorList>
    </citation>
    <scope>NUCLEOTIDE SEQUENCE [LARGE SCALE GENOMIC DNA]</scope>
    <source>
        <strain evidence="7 10">NBRC 100333</strain>
    </source>
</reference>
<keyword evidence="4 6" id="KW-0732">Signal</keyword>
<dbReference type="RefSeq" id="WP_046713830.1">
    <property type="nucleotide sequence ID" value="NZ_BJXR01000063.1"/>
</dbReference>
<feature type="chain" id="PRO_5023159185" description="Dipeptidyl-peptidase" evidence="6">
    <location>
        <begin position="19"/>
        <end position="708"/>
    </location>
</feature>
<dbReference type="EMBL" id="BJXR01000063">
    <property type="protein sequence ID" value="GEN12495.1"/>
    <property type="molecule type" value="Genomic_DNA"/>
</dbReference>
<dbReference type="OrthoDB" id="9805367at2"/>
<dbReference type="GO" id="GO:0006508">
    <property type="term" value="P:proteolysis"/>
    <property type="evidence" value="ECO:0007669"/>
    <property type="project" value="UniProtKB-KW"/>
</dbReference>
<keyword evidence="3 6" id="KW-0645">Protease</keyword>
<name>A0A511TE96_MYXFU</name>
<evidence type="ECO:0000313" key="7">
    <source>
        <dbReference type="EMBL" id="GEN12495.1"/>
    </source>
</evidence>
<evidence type="ECO:0000256" key="2">
    <source>
        <dbReference type="ARBA" id="ARBA00022438"/>
    </source>
</evidence>
<evidence type="ECO:0000313" key="10">
    <source>
        <dbReference type="Proteomes" id="UP000321514"/>
    </source>
</evidence>
<evidence type="ECO:0000313" key="8">
    <source>
        <dbReference type="EMBL" id="SET86656.1"/>
    </source>
</evidence>
<evidence type="ECO:0000256" key="5">
    <source>
        <dbReference type="ARBA" id="ARBA00022801"/>
    </source>
</evidence>
<dbReference type="PANTHER" id="PTHR38469:SF1">
    <property type="entry name" value="PERIPLASMIC PEPTIDASE SUBFAMILY S1B"/>
    <property type="match status" value="1"/>
</dbReference>
<dbReference type="GO" id="GO:0043171">
    <property type="term" value="P:peptide catabolic process"/>
    <property type="evidence" value="ECO:0007669"/>
    <property type="project" value="UniProtKB-UniRule"/>
</dbReference>
<dbReference type="STRING" id="1334629.MFUL124B02_22420"/>
<evidence type="ECO:0000256" key="1">
    <source>
        <dbReference type="ARBA" id="ARBA00010491"/>
    </source>
</evidence>
<gene>
    <name evidence="7" type="ORF">MFU01_75320</name>
    <name evidence="8" type="ORF">SAMN05443572_103572</name>
</gene>
<dbReference type="EMBL" id="FOIB01000003">
    <property type="protein sequence ID" value="SET86656.1"/>
    <property type="molecule type" value="Genomic_DNA"/>
</dbReference>
<dbReference type="PANTHER" id="PTHR38469">
    <property type="entry name" value="PERIPLASMIC PEPTIDASE SUBFAMILY S1B"/>
    <property type="match status" value="1"/>
</dbReference>